<dbReference type="InterPro" id="IPR043535">
    <property type="entry name" value="TEDC1"/>
</dbReference>
<dbReference type="Pfam" id="PF14970">
    <property type="entry name" value="TEDC1"/>
    <property type="match status" value="1"/>
</dbReference>
<proteinExistence type="predicted"/>
<name>A0AAW1SLZ6_9CHLO</name>
<feature type="domain" description="Tubulin epsilon and delta complex protein 1" evidence="2">
    <location>
        <begin position="110"/>
        <end position="297"/>
    </location>
</feature>
<dbReference type="PANTHER" id="PTHR35076">
    <property type="entry name" value="TUBULIN EPSILON AND DELTA COMPLEX PROTEIN 1"/>
    <property type="match status" value="1"/>
</dbReference>
<dbReference type="InterPro" id="IPR027996">
    <property type="entry name" value="TEDC1_dom"/>
</dbReference>
<sequence length="493" mass="54141">MASRIEALRQALDFCSGALARLGLSSLSAEELRKAKFNQAEAGPFWYVLHDMCLAYAHQLLPKDHMQFHGLRFWQIVHGENSDAEMPWAGTELVMTVLCLSGFPLASQLLQRRDTVCSRLLLIAFGWLASKCDIFAAVLGSQLGLLRFQHLPPYPQDAGSCKEEDALQAMEMADMCSQEMLNLGASRPGWHQVEAGSHHALMLLGRTRATLAQLAQAQQARVRQLGQLSQLQRDWAAVAGSKPAGGLLSPYELSLLLNPSALESHRQDMETAAAAVSFSRASQSHAEVFFEWMGSVVAEHHQEAAQSRPRPQPQHPAGALHSQAQAPTLRIGPSAMHVDLPKLLETSIWACSDPLSHIGQLAIGDDVSIPCALRCGRSIYVGAEQPDLPGDVKIGIDRLRRQSHKGGPETSDSWKPMPQTGHACRTVQYSILSGHPGGQGTAAATEVVRLRQQARIIARQLARTSWSRCWPLRSVVYRLHYQDTGPTWTRFGC</sequence>
<dbReference type="PANTHER" id="PTHR35076:SF1">
    <property type="entry name" value="TUBULIN EPSILON AND DELTA COMPLEX PROTEIN 1"/>
    <property type="match status" value="1"/>
</dbReference>
<accession>A0AAW1SLZ6</accession>
<evidence type="ECO:0000256" key="1">
    <source>
        <dbReference type="SAM" id="MobiDB-lite"/>
    </source>
</evidence>
<organism evidence="3 4">
    <name type="scientific">Apatococcus fuscideae</name>
    <dbReference type="NCBI Taxonomy" id="2026836"/>
    <lineage>
        <taxon>Eukaryota</taxon>
        <taxon>Viridiplantae</taxon>
        <taxon>Chlorophyta</taxon>
        <taxon>core chlorophytes</taxon>
        <taxon>Trebouxiophyceae</taxon>
        <taxon>Chlorellales</taxon>
        <taxon>Chlorellaceae</taxon>
        <taxon>Apatococcus</taxon>
    </lineage>
</organism>
<evidence type="ECO:0000313" key="3">
    <source>
        <dbReference type="EMBL" id="KAK9846918.1"/>
    </source>
</evidence>
<comment type="caution">
    <text evidence="3">The sequence shown here is derived from an EMBL/GenBank/DDBJ whole genome shotgun (WGS) entry which is preliminary data.</text>
</comment>
<protein>
    <recommendedName>
        <fullName evidence="2">Tubulin epsilon and delta complex protein 1 domain-containing protein</fullName>
    </recommendedName>
</protein>
<keyword evidence="4" id="KW-1185">Reference proteome</keyword>
<dbReference type="EMBL" id="JALJOV010001511">
    <property type="protein sequence ID" value="KAK9846918.1"/>
    <property type="molecule type" value="Genomic_DNA"/>
</dbReference>
<dbReference type="AlphaFoldDB" id="A0AAW1SLZ6"/>
<gene>
    <name evidence="3" type="ORF">WJX84_005732</name>
</gene>
<evidence type="ECO:0000259" key="2">
    <source>
        <dbReference type="Pfam" id="PF14970"/>
    </source>
</evidence>
<dbReference type="Proteomes" id="UP001485043">
    <property type="component" value="Unassembled WGS sequence"/>
</dbReference>
<evidence type="ECO:0000313" key="4">
    <source>
        <dbReference type="Proteomes" id="UP001485043"/>
    </source>
</evidence>
<feature type="region of interest" description="Disordered" evidence="1">
    <location>
        <begin position="300"/>
        <end position="323"/>
    </location>
</feature>
<reference evidence="3 4" key="1">
    <citation type="journal article" date="2024" name="Nat. Commun.">
        <title>Phylogenomics reveals the evolutionary origins of lichenization in chlorophyte algae.</title>
        <authorList>
            <person name="Puginier C."/>
            <person name="Libourel C."/>
            <person name="Otte J."/>
            <person name="Skaloud P."/>
            <person name="Haon M."/>
            <person name="Grisel S."/>
            <person name="Petersen M."/>
            <person name="Berrin J.G."/>
            <person name="Delaux P.M."/>
            <person name="Dal Grande F."/>
            <person name="Keller J."/>
        </authorList>
    </citation>
    <scope>NUCLEOTIDE SEQUENCE [LARGE SCALE GENOMIC DNA]</scope>
    <source>
        <strain evidence="3 4">SAG 2523</strain>
    </source>
</reference>